<name>A0A0C2WUT7_AMAMK</name>
<evidence type="ECO:0000313" key="1">
    <source>
        <dbReference type="EMBL" id="KIL65502.1"/>
    </source>
</evidence>
<evidence type="ECO:0000313" key="2">
    <source>
        <dbReference type="Proteomes" id="UP000054549"/>
    </source>
</evidence>
<accession>A0A0C2WUT7</accession>
<dbReference type="HOGENOM" id="CLU_3105850_0_0_1"/>
<sequence>MKCWLEVATFFVDKGGVERKPGQDGMEAEIGHGEATVKDVGCEWCGGHRDW</sequence>
<dbReference type="Proteomes" id="UP000054549">
    <property type="component" value="Unassembled WGS sequence"/>
</dbReference>
<gene>
    <name evidence="1" type="ORF">M378DRAFT_162127</name>
</gene>
<dbReference type="EMBL" id="KN818242">
    <property type="protein sequence ID" value="KIL65502.1"/>
    <property type="molecule type" value="Genomic_DNA"/>
</dbReference>
<dbReference type="AlphaFoldDB" id="A0A0C2WUT7"/>
<dbReference type="InParanoid" id="A0A0C2WUT7"/>
<keyword evidence="2" id="KW-1185">Reference proteome</keyword>
<organism evidence="1 2">
    <name type="scientific">Amanita muscaria (strain Koide BX008)</name>
    <dbReference type="NCBI Taxonomy" id="946122"/>
    <lineage>
        <taxon>Eukaryota</taxon>
        <taxon>Fungi</taxon>
        <taxon>Dikarya</taxon>
        <taxon>Basidiomycota</taxon>
        <taxon>Agaricomycotina</taxon>
        <taxon>Agaricomycetes</taxon>
        <taxon>Agaricomycetidae</taxon>
        <taxon>Agaricales</taxon>
        <taxon>Pluteineae</taxon>
        <taxon>Amanitaceae</taxon>
        <taxon>Amanita</taxon>
    </lineage>
</organism>
<proteinExistence type="predicted"/>
<reference evidence="1 2" key="1">
    <citation type="submission" date="2014-04" db="EMBL/GenBank/DDBJ databases">
        <title>Evolutionary Origins and Diversification of the Mycorrhizal Mutualists.</title>
        <authorList>
            <consortium name="DOE Joint Genome Institute"/>
            <consortium name="Mycorrhizal Genomics Consortium"/>
            <person name="Kohler A."/>
            <person name="Kuo A."/>
            <person name="Nagy L.G."/>
            <person name="Floudas D."/>
            <person name="Copeland A."/>
            <person name="Barry K.W."/>
            <person name="Cichocki N."/>
            <person name="Veneault-Fourrey C."/>
            <person name="LaButti K."/>
            <person name="Lindquist E.A."/>
            <person name="Lipzen A."/>
            <person name="Lundell T."/>
            <person name="Morin E."/>
            <person name="Murat C."/>
            <person name="Riley R."/>
            <person name="Ohm R."/>
            <person name="Sun H."/>
            <person name="Tunlid A."/>
            <person name="Henrissat B."/>
            <person name="Grigoriev I.V."/>
            <person name="Hibbett D.S."/>
            <person name="Martin F."/>
        </authorList>
    </citation>
    <scope>NUCLEOTIDE SEQUENCE [LARGE SCALE GENOMIC DNA]</scope>
    <source>
        <strain evidence="1 2">Koide BX008</strain>
    </source>
</reference>
<protein>
    <submittedName>
        <fullName evidence="1">Uncharacterized protein</fullName>
    </submittedName>
</protein>